<comment type="caution">
    <text evidence="2">The sequence shown here is derived from an EMBL/GenBank/DDBJ whole genome shotgun (WGS) entry which is preliminary data.</text>
</comment>
<feature type="non-terminal residue" evidence="2">
    <location>
        <position position="357"/>
    </location>
</feature>
<sequence>MNIQRGTAKLPRLLLVSLALAASQTGEAADTGEGYLFSRLGERDPNRSSYFNAGDLHLGGWLNAGFSINPDRPADNFNGPVGFSDRANELQLNQLYLYLERVTDASPDTWSWGGRLDFVFGSDAFYTRSMGDIGDHWDAHLLHQRIYGIAFPQAYLDIFAPIGTGLHVKLGEFYTLVGNESVMAPDNFFYSRSYAMQFGEPFSHTGVLAAYALNRNLELTAGAVTGSPFAGWDGSFEHHLENWGFAGGLNFASAQTGTTLAVTGTHGSSSDTPARDVNLYSIVAKQNVGEQWQLTLQHDYGWMSAAAEHAGAEWYGVIGYLNLELNPEWSAGLRLEWFRDDDGARVGSPARFPANPG</sequence>
<evidence type="ECO:0000256" key="1">
    <source>
        <dbReference type="SAM" id="SignalP"/>
    </source>
</evidence>
<proteinExistence type="predicted"/>
<organism evidence="2 3">
    <name type="scientific">Methylomonas rivi</name>
    <dbReference type="NCBI Taxonomy" id="2952226"/>
    <lineage>
        <taxon>Bacteria</taxon>
        <taxon>Pseudomonadati</taxon>
        <taxon>Pseudomonadota</taxon>
        <taxon>Gammaproteobacteria</taxon>
        <taxon>Methylococcales</taxon>
        <taxon>Methylococcaceae</taxon>
        <taxon>Methylomonas</taxon>
    </lineage>
</organism>
<gene>
    <name evidence="2" type="ORF">NP596_14510</name>
</gene>
<name>A0ABT1U755_9GAMM</name>
<accession>A0ABT1U755</accession>
<evidence type="ECO:0000313" key="2">
    <source>
        <dbReference type="EMBL" id="MCQ8129673.1"/>
    </source>
</evidence>
<dbReference type="RefSeq" id="WP_256616105.1">
    <property type="nucleotide sequence ID" value="NZ_JANIBK010000088.1"/>
</dbReference>
<keyword evidence="3" id="KW-1185">Reference proteome</keyword>
<dbReference type="EMBL" id="JANIBK010000088">
    <property type="protein sequence ID" value="MCQ8129673.1"/>
    <property type="molecule type" value="Genomic_DNA"/>
</dbReference>
<evidence type="ECO:0000313" key="3">
    <source>
        <dbReference type="Proteomes" id="UP001524586"/>
    </source>
</evidence>
<feature type="signal peptide" evidence="1">
    <location>
        <begin position="1"/>
        <end position="28"/>
    </location>
</feature>
<keyword evidence="1" id="KW-0732">Signal</keyword>
<dbReference type="Pfam" id="PF07642">
    <property type="entry name" value="BBP2"/>
    <property type="match status" value="1"/>
</dbReference>
<feature type="chain" id="PRO_5045720643" evidence="1">
    <location>
        <begin position="29"/>
        <end position="357"/>
    </location>
</feature>
<protein>
    <submittedName>
        <fullName evidence="2">Porin</fullName>
    </submittedName>
</protein>
<reference evidence="2 3" key="1">
    <citation type="submission" date="2022-07" db="EMBL/GenBank/DDBJ databases">
        <title>Methylomonas rivi sp. nov., Methylomonas rosea sp. nov., Methylomonas aureus sp. nov. and Methylomonas subterranea sp. nov., four novel methanotrophs isolated from a freshwater creek and the deep terrestrial subsurface.</title>
        <authorList>
            <person name="Abin C."/>
            <person name="Sankaranarayanan K."/>
            <person name="Garner C."/>
            <person name="Sindelar R."/>
            <person name="Kotary K."/>
            <person name="Garner R."/>
            <person name="Barclay S."/>
            <person name="Lawson P."/>
            <person name="Krumholz L."/>
        </authorList>
    </citation>
    <scope>NUCLEOTIDE SEQUENCE [LARGE SCALE GENOMIC DNA]</scope>
    <source>
        <strain evidence="2 3">WSC-6</strain>
    </source>
</reference>
<dbReference type="InterPro" id="IPR011486">
    <property type="entry name" value="BBP2"/>
</dbReference>
<dbReference type="Proteomes" id="UP001524586">
    <property type="component" value="Unassembled WGS sequence"/>
</dbReference>